<sequence>MEYKRRTLSSALNDYFPNDIEKQSTRKPSISVDDTIDEYTEYVYNGTFNFTKIVYRGLINLICPCCCRNRKPIEVK</sequence>
<name>A0A6C0DV83_9ZZZZ</name>
<organism evidence="1">
    <name type="scientific">viral metagenome</name>
    <dbReference type="NCBI Taxonomy" id="1070528"/>
    <lineage>
        <taxon>unclassified sequences</taxon>
        <taxon>metagenomes</taxon>
        <taxon>organismal metagenomes</taxon>
    </lineage>
</organism>
<dbReference type="AlphaFoldDB" id="A0A6C0DV83"/>
<protein>
    <submittedName>
        <fullName evidence="1">Uncharacterized protein</fullName>
    </submittedName>
</protein>
<evidence type="ECO:0000313" key="1">
    <source>
        <dbReference type="EMBL" id="QHT20361.1"/>
    </source>
</evidence>
<accession>A0A6C0DV83</accession>
<proteinExistence type="predicted"/>
<dbReference type="EMBL" id="MN739677">
    <property type="protein sequence ID" value="QHT20361.1"/>
    <property type="molecule type" value="Genomic_DNA"/>
</dbReference>
<reference evidence="1" key="1">
    <citation type="journal article" date="2020" name="Nature">
        <title>Giant virus diversity and host interactions through global metagenomics.</title>
        <authorList>
            <person name="Schulz F."/>
            <person name="Roux S."/>
            <person name="Paez-Espino D."/>
            <person name="Jungbluth S."/>
            <person name="Walsh D.A."/>
            <person name="Denef V.J."/>
            <person name="McMahon K.D."/>
            <person name="Konstantinidis K.T."/>
            <person name="Eloe-Fadrosh E.A."/>
            <person name="Kyrpides N.C."/>
            <person name="Woyke T."/>
        </authorList>
    </citation>
    <scope>NUCLEOTIDE SEQUENCE</scope>
    <source>
        <strain evidence="1">GVMAG-M-3300023174-60</strain>
    </source>
</reference>